<reference evidence="2" key="1">
    <citation type="submission" date="2017-11" db="EMBL/GenBank/DDBJ databases">
        <title>Phenotypic and genomic properties of facultatively anaerobic sulfur-reducing natronoarchaea from hypersaline soda lakes.</title>
        <authorList>
            <person name="Sorokin D.Y."/>
            <person name="Kublanov I.V."/>
            <person name="Roman P."/>
            <person name="Sinninghe Damste J.S."/>
            <person name="Golyshin P.N."/>
            <person name="Rojo D."/>
            <person name="Ciordia S."/>
            <person name="Mena M.D.C."/>
            <person name="Ferrer M."/>
            <person name="Messina E."/>
            <person name="Smedile F."/>
            <person name="La Spada G."/>
            <person name="La Cono V."/>
            <person name="Yakimov M.M."/>
        </authorList>
    </citation>
    <scope>NUCLEOTIDE SEQUENCE [LARGE SCALE GENOMIC DNA]</scope>
    <source>
        <strain evidence="2">AArc-Sl</strain>
    </source>
</reference>
<gene>
    <name evidence="1" type="primary">nosL</name>
    <name evidence="1" type="ORF">AArcSl_1870</name>
</gene>
<dbReference type="GeneID" id="37878225"/>
<proteinExistence type="predicted"/>
<dbReference type="EMBL" id="CP025066">
    <property type="protein sequence ID" value="AUX09496.1"/>
    <property type="molecule type" value="Genomic_DNA"/>
</dbReference>
<accession>A0A343TK74</accession>
<dbReference type="Pfam" id="PF05573">
    <property type="entry name" value="NosL"/>
    <property type="match status" value="1"/>
</dbReference>
<keyword evidence="2" id="KW-1185">Reference proteome</keyword>
<evidence type="ECO:0000313" key="2">
    <source>
        <dbReference type="Proteomes" id="UP000263012"/>
    </source>
</evidence>
<dbReference type="PANTHER" id="PTHR41247">
    <property type="entry name" value="HTH-TYPE TRANSCRIPTIONAL REPRESSOR YCNK"/>
    <property type="match status" value="1"/>
</dbReference>
<dbReference type="OrthoDB" id="162738at2157"/>
<organism evidence="1 2">
    <name type="scientific">Halalkaliarchaeum desulfuricum</name>
    <dbReference type="NCBI Taxonomy" id="2055893"/>
    <lineage>
        <taxon>Archaea</taxon>
        <taxon>Methanobacteriati</taxon>
        <taxon>Methanobacteriota</taxon>
        <taxon>Stenosarchaea group</taxon>
        <taxon>Halobacteria</taxon>
        <taxon>Halobacteriales</taxon>
        <taxon>Haloferacaceae</taxon>
        <taxon>Halalkaliarchaeum</taxon>
    </lineage>
</organism>
<dbReference type="Gene3D" id="3.30.70.2050">
    <property type="match status" value="1"/>
</dbReference>
<dbReference type="AlphaFoldDB" id="A0A343TK74"/>
<dbReference type="RefSeq" id="WP_119818179.1">
    <property type="nucleotide sequence ID" value="NZ_CP025066.1"/>
</dbReference>
<dbReference type="InterPro" id="IPR008719">
    <property type="entry name" value="N2O_reductase_NosL"/>
</dbReference>
<name>A0A343TK74_9EURY</name>
<protein>
    <submittedName>
        <fullName evidence="1">NosL family protein</fullName>
    </submittedName>
</protein>
<evidence type="ECO:0000313" key="1">
    <source>
        <dbReference type="EMBL" id="AUX09496.1"/>
    </source>
</evidence>
<dbReference type="PANTHER" id="PTHR41247:SF1">
    <property type="entry name" value="HTH-TYPE TRANSCRIPTIONAL REPRESSOR YCNK"/>
    <property type="match status" value="1"/>
</dbReference>
<dbReference type="KEGG" id="hdf:AArcSl_1870"/>
<dbReference type="SUPFAM" id="SSF160387">
    <property type="entry name" value="NosL/MerB-like"/>
    <property type="match status" value="1"/>
</dbReference>
<dbReference type="Proteomes" id="UP000263012">
    <property type="component" value="Chromosome"/>
</dbReference>
<sequence>MTDHCFATDLTRRRLLSGTATTVTLSTVGLAGCLGSEIPEPIALDGDQHCDQCGMVISEHPGPAGQTYFEGDLPEGRDGPAWFCSSKCTYNYEFDMEDRGETTQVTYLTDYSAVDYGVEGEGDSLVITAHLAADAFADADGLVLVAGSDVEGAMGTALIPFSDADDAEAFAADYGGEIVSHAEVTRELLAGV</sequence>